<keyword evidence="3" id="KW-1185">Reference proteome</keyword>
<dbReference type="PANTHER" id="PTHR31493">
    <property type="entry name" value="NAZO FAMILY MEMBER"/>
    <property type="match status" value="1"/>
</dbReference>
<proteinExistence type="inferred from homology"/>
<dbReference type="AlphaFoldDB" id="A0A9P0DUN2"/>
<reference evidence="2" key="2">
    <citation type="submission" date="2022-10" db="EMBL/GenBank/DDBJ databases">
        <authorList>
            <consortium name="ENA_rothamsted_submissions"/>
            <consortium name="culmorum"/>
            <person name="King R."/>
        </authorList>
    </citation>
    <scope>NUCLEOTIDE SEQUENCE</scope>
</reference>
<accession>A0A9P0DUN2</accession>
<comment type="similarity">
    <text evidence="1">Belongs to the C19orf12 family.</text>
</comment>
<dbReference type="InterPro" id="IPR033369">
    <property type="entry name" value="C19orf12"/>
</dbReference>
<dbReference type="PANTHER" id="PTHR31493:SF1">
    <property type="entry name" value="PROTEIN C19ORF12"/>
    <property type="match status" value="1"/>
</dbReference>
<gene>
    <name evidence="2" type="ORF">PHAECO_LOCUS7811</name>
</gene>
<reference evidence="2" key="1">
    <citation type="submission" date="2022-01" db="EMBL/GenBank/DDBJ databases">
        <authorList>
            <person name="King R."/>
        </authorList>
    </citation>
    <scope>NUCLEOTIDE SEQUENCE</scope>
</reference>
<name>A0A9P0DUN2_PHACE</name>
<protein>
    <submittedName>
        <fullName evidence="2">Uncharacterized protein</fullName>
    </submittedName>
</protein>
<dbReference type="Proteomes" id="UP001153737">
    <property type="component" value="Chromosome 4"/>
</dbReference>
<evidence type="ECO:0000313" key="3">
    <source>
        <dbReference type="Proteomes" id="UP001153737"/>
    </source>
</evidence>
<evidence type="ECO:0000313" key="2">
    <source>
        <dbReference type="EMBL" id="CAH1163567.1"/>
    </source>
</evidence>
<organism evidence="2 3">
    <name type="scientific">Phaedon cochleariae</name>
    <name type="common">Mustard beetle</name>
    <dbReference type="NCBI Taxonomy" id="80249"/>
    <lineage>
        <taxon>Eukaryota</taxon>
        <taxon>Metazoa</taxon>
        <taxon>Ecdysozoa</taxon>
        <taxon>Arthropoda</taxon>
        <taxon>Hexapoda</taxon>
        <taxon>Insecta</taxon>
        <taxon>Pterygota</taxon>
        <taxon>Neoptera</taxon>
        <taxon>Endopterygota</taxon>
        <taxon>Coleoptera</taxon>
        <taxon>Polyphaga</taxon>
        <taxon>Cucujiformia</taxon>
        <taxon>Chrysomeloidea</taxon>
        <taxon>Chrysomelidae</taxon>
        <taxon>Chrysomelinae</taxon>
        <taxon>Chrysomelini</taxon>
        <taxon>Phaedon</taxon>
    </lineage>
</organism>
<evidence type="ECO:0000256" key="1">
    <source>
        <dbReference type="ARBA" id="ARBA00029457"/>
    </source>
</evidence>
<sequence length="139" mass="15347">MFQNKEIMELCEMLAEHENLKVSIKEATKGAFCVGFGAFAGALLAGPVGLAVGGTIASVTTAWRSRYSYRSVVDVLRNDLTPEQKRKLVDSVQNLISKIKPEDCLKLLTLVLTNASLKEAVLTEIGCFLLKEMRLQMIR</sequence>
<dbReference type="OrthoDB" id="5976774at2759"/>
<dbReference type="EMBL" id="OU896710">
    <property type="protein sequence ID" value="CAH1163567.1"/>
    <property type="molecule type" value="Genomic_DNA"/>
</dbReference>
<dbReference type="Pfam" id="PF20721">
    <property type="entry name" value="C19orf12"/>
    <property type="match status" value="1"/>
</dbReference>